<dbReference type="AlphaFoldDB" id="A0AAI8TWS5"/>
<gene>
    <name evidence="1" type="ORF">hbim_06385</name>
</gene>
<organism evidence="1 2">
    <name type="scientific">Mycolicibacterium mageritense</name>
    <name type="common">Mycobacterium mageritense</name>
    <dbReference type="NCBI Taxonomy" id="53462"/>
    <lineage>
        <taxon>Bacteria</taxon>
        <taxon>Bacillati</taxon>
        <taxon>Actinomycetota</taxon>
        <taxon>Actinomycetes</taxon>
        <taxon>Mycobacteriales</taxon>
        <taxon>Mycobacteriaceae</taxon>
        <taxon>Mycolicibacterium</taxon>
    </lineage>
</organism>
<proteinExistence type="predicted"/>
<sequence length="363" mass="37641">MRLAAESGLWATGAAPAPGPLAAVLEGSGAVLSWIVDAPVGEPPVITFTDHRRADWLWRVIGEAGHVALAEALQYRDPAEPVEVPGVSMLPGSADSLRRLAFGHWLRRWWPASVRDAITALDPAVLDAELAVLTVGAEDFFADDTFDSDVTGLLAPHLATLDSLAREGDPRITELVDKCRNIADDIGLPWTVTVGTPARRDDYALAAAGGTGAAADRSAIAAGVASVSWSAVPPGVFDAAEHTVDWTVRAGADAVDAVVQAALSGLDQAAGIAATLRCGSWHGSGVFDAAGRATLPILDADGTPLLEAQAWNTDWSAAELTVGAGAGEPAEIRARVRALARARLAEPSDDAFLAELLAAESDY</sequence>
<accession>A0AAI8TWS5</accession>
<reference evidence="1" key="1">
    <citation type="submission" date="2023-03" db="EMBL/GenBank/DDBJ databases">
        <title>Draft genome sequence of a Mycolicibacterium mageritense strain H4_3_1 isolated from a hybrid biological-inorganic system reactor.</title>
        <authorList>
            <person name="Feng X."/>
            <person name="Kazama D."/>
            <person name="Sato K."/>
            <person name="Kobayashi H."/>
        </authorList>
    </citation>
    <scope>NUCLEOTIDE SEQUENCE</scope>
    <source>
        <strain evidence="1">H4_3_1</strain>
    </source>
</reference>
<protein>
    <submittedName>
        <fullName evidence="1">Uncharacterized protein</fullName>
    </submittedName>
</protein>
<evidence type="ECO:0000313" key="2">
    <source>
        <dbReference type="Proteomes" id="UP001241092"/>
    </source>
</evidence>
<dbReference type="EMBL" id="AP027452">
    <property type="protein sequence ID" value="BDY32418.1"/>
    <property type="molecule type" value="Genomic_DNA"/>
</dbReference>
<name>A0AAI8TWS5_MYCME</name>
<dbReference type="RefSeq" id="WP_276823728.1">
    <property type="nucleotide sequence ID" value="NZ_AP027452.1"/>
</dbReference>
<dbReference type="Proteomes" id="UP001241092">
    <property type="component" value="Chromosome"/>
</dbReference>
<evidence type="ECO:0000313" key="1">
    <source>
        <dbReference type="EMBL" id="BDY32418.1"/>
    </source>
</evidence>